<dbReference type="PROSITE" id="PS50072">
    <property type="entry name" value="CSA_PPIASE_2"/>
    <property type="match status" value="1"/>
</dbReference>
<dbReference type="InterPro" id="IPR044666">
    <property type="entry name" value="Cyclophilin_A-like"/>
</dbReference>
<dbReference type="STRING" id="41875.K8F3U8"/>
<dbReference type="GO" id="GO:0071013">
    <property type="term" value="C:catalytic step 2 spliceosome"/>
    <property type="evidence" value="ECO:0007669"/>
    <property type="project" value="TreeGrafter"/>
</dbReference>
<dbReference type="KEGG" id="bpg:Bathy09g03480"/>
<evidence type="ECO:0000256" key="4">
    <source>
        <dbReference type="SAM" id="MobiDB-lite"/>
    </source>
</evidence>
<keyword evidence="7" id="KW-1185">Reference proteome</keyword>
<dbReference type="PANTHER" id="PTHR45625">
    <property type="entry name" value="PEPTIDYL-PROLYL CIS-TRANS ISOMERASE-RELATED"/>
    <property type="match status" value="1"/>
</dbReference>
<reference evidence="6 7" key="1">
    <citation type="submission" date="2011-10" db="EMBL/GenBank/DDBJ databases">
        <authorList>
            <person name="Genoscope - CEA"/>
        </authorList>
    </citation>
    <scope>NUCLEOTIDE SEQUENCE [LARGE SCALE GENOMIC DNA]</scope>
    <source>
        <strain evidence="6 7">RCC 1105</strain>
    </source>
</reference>
<evidence type="ECO:0000313" key="6">
    <source>
        <dbReference type="EMBL" id="CCO66745.1"/>
    </source>
</evidence>
<proteinExistence type="inferred from homology"/>
<sequence>MSEQKYTPRLHSKDNPPGAPTVLFHTTLGEIELELYYLHAPKTSQNFFELAKKGYYDGLIFHRVIKDFMAQGGDPSGTGRGGSSIWGGKFEDEITR</sequence>
<dbReference type="PRINTS" id="PR00153">
    <property type="entry name" value="CSAPPISMRASE"/>
</dbReference>
<evidence type="ECO:0000259" key="5">
    <source>
        <dbReference type="PROSITE" id="PS50072"/>
    </source>
</evidence>
<comment type="similarity">
    <text evidence="3">Belongs to the cyclophilin-type PPIase family.</text>
</comment>
<keyword evidence="1 3" id="KW-0697">Rotamase</keyword>
<dbReference type="InterPro" id="IPR002130">
    <property type="entry name" value="Cyclophilin-type_PPIase_dom"/>
</dbReference>
<gene>
    <name evidence="6" type="ORF">Bathy09g03480</name>
</gene>
<protein>
    <recommendedName>
        <fullName evidence="3">Peptidyl-prolyl cis-trans isomerase</fullName>
        <shortName evidence="3">PPIase</shortName>
        <ecNumber evidence="3">5.2.1.8</ecNumber>
    </recommendedName>
</protein>
<dbReference type="InterPro" id="IPR029000">
    <property type="entry name" value="Cyclophilin-like_dom_sf"/>
</dbReference>
<dbReference type="PANTHER" id="PTHR45625:SF4">
    <property type="entry name" value="PEPTIDYLPROLYL ISOMERASE DOMAIN AND WD REPEAT-CONTAINING PROTEIN 1"/>
    <property type="match status" value="1"/>
</dbReference>
<feature type="region of interest" description="Disordered" evidence="4">
    <location>
        <begin position="73"/>
        <end position="96"/>
    </location>
</feature>
<dbReference type="EC" id="5.2.1.8" evidence="3"/>
<dbReference type="Proteomes" id="UP000198341">
    <property type="component" value="Chromosome 9"/>
</dbReference>
<dbReference type="Pfam" id="PF00160">
    <property type="entry name" value="Pro_isomerase"/>
    <property type="match status" value="1"/>
</dbReference>
<evidence type="ECO:0000256" key="3">
    <source>
        <dbReference type="RuleBase" id="RU363019"/>
    </source>
</evidence>
<evidence type="ECO:0000313" key="7">
    <source>
        <dbReference type="Proteomes" id="UP000198341"/>
    </source>
</evidence>
<dbReference type="OrthoDB" id="271386at2759"/>
<dbReference type="GO" id="GO:0003755">
    <property type="term" value="F:peptidyl-prolyl cis-trans isomerase activity"/>
    <property type="evidence" value="ECO:0007669"/>
    <property type="project" value="UniProtKB-UniRule"/>
</dbReference>
<dbReference type="PROSITE" id="PS00170">
    <property type="entry name" value="CSA_PPIASE_1"/>
    <property type="match status" value="1"/>
</dbReference>
<dbReference type="AlphaFoldDB" id="K8F3U8"/>
<feature type="region of interest" description="Disordered" evidence="4">
    <location>
        <begin position="1"/>
        <end position="21"/>
    </location>
</feature>
<dbReference type="RefSeq" id="XP_007511185.1">
    <property type="nucleotide sequence ID" value="XM_007511123.1"/>
</dbReference>
<keyword evidence="2 3" id="KW-0413">Isomerase</keyword>
<feature type="compositionally biased region" description="Gly residues" evidence="4">
    <location>
        <begin position="74"/>
        <end position="85"/>
    </location>
</feature>
<dbReference type="EMBL" id="FO082270">
    <property type="protein sequence ID" value="CCO66745.1"/>
    <property type="molecule type" value="Genomic_DNA"/>
</dbReference>
<dbReference type="Gene3D" id="2.40.100.10">
    <property type="entry name" value="Cyclophilin-like"/>
    <property type="match status" value="1"/>
</dbReference>
<evidence type="ECO:0000256" key="1">
    <source>
        <dbReference type="ARBA" id="ARBA00023110"/>
    </source>
</evidence>
<accession>K8F3U8</accession>
<organism evidence="6 7">
    <name type="scientific">Bathycoccus prasinos</name>
    <dbReference type="NCBI Taxonomy" id="41875"/>
    <lineage>
        <taxon>Eukaryota</taxon>
        <taxon>Viridiplantae</taxon>
        <taxon>Chlorophyta</taxon>
        <taxon>Mamiellophyceae</taxon>
        <taxon>Mamiellales</taxon>
        <taxon>Bathycoccaceae</taxon>
        <taxon>Bathycoccus</taxon>
    </lineage>
</organism>
<dbReference type="GO" id="GO:0006457">
    <property type="term" value="P:protein folding"/>
    <property type="evidence" value="ECO:0007669"/>
    <property type="project" value="InterPro"/>
</dbReference>
<feature type="domain" description="PPIase cyclophilin-type" evidence="5">
    <location>
        <begin position="25"/>
        <end position="96"/>
    </location>
</feature>
<comment type="catalytic activity">
    <reaction evidence="3">
        <text>[protein]-peptidylproline (omega=180) = [protein]-peptidylproline (omega=0)</text>
        <dbReference type="Rhea" id="RHEA:16237"/>
        <dbReference type="Rhea" id="RHEA-COMP:10747"/>
        <dbReference type="Rhea" id="RHEA-COMP:10748"/>
        <dbReference type="ChEBI" id="CHEBI:83833"/>
        <dbReference type="ChEBI" id="CHEBI:83834"/>
        <dbReference type="EC" id="5.2.1.8"/>
    </reaction>
</comment>
<name>K8F3U8_9CHLO</name>
<dbReference type="eggNOG" id="KOG0881">
    <property type="taxonomic scope" value="Eukaryota"/>
</dbReference>
<dbReference type="GeneID" id="19013855"/>
<evidence type="ECO:0000256" key="2">
    <source>
        <dbReference type="ARBA" id="ARBA00023235"/>
    </source>
</evidence>
<comment type="function">
    <text evidence="3">PPIases accelerate the folding of proteins. It catalyzes the cis-trans isomerization of proline imidic peptide bonds in oligopeptides.</text>
</comment>
<dbReference type="InterPro" id="IPR020892">
    <property type="entry name" value="Cyclophilin-type_PPIase_CS"/>
</dbReference>
<dbReference type="SUPFAM" id="SSF50891">
    <property type="entry name" value="Cyclophilin-like"/>
    <property type="match status" value="1"/>
</dbReference>